<dbReference type="OrthoDB" id="9799943at2"/>
<organism evidence="6 7">
    <name type="scientific">Siphonobacter aquaeclarae</name>
    <dbReference type="NCBI Taxonomy" id="563176"/>
    <lineage>
        <taxon>Bacteria</taxon>
        <taxon>Pseudomonadati</taxon>
        <taxon>Bacteroidota</taxon>
        <taxon>Cytophagia</taxon>
        <taxon>Cytophagales</taxon>
        <taxon>Cytophagaceae</taxon>
        <taxon>Siphonobacter</taxon>
    </lineage>
</organism>
<dbReference type="InterPro" id="IPR017741">
    <property type="entry name" value="FAD-dependent_OxRdtase_HpnW"/>
</dbReference>
<dbReference type="STRING" id="563176.SAMN04488090_1243"/>
<reference evidence="6 7" key="1">
    <citation type="submission" date="2016-10" db="EMBL/GenBank/DDBJ databases">
        <authorList>
            <person name="de Groot N.N."/>
        </authorList>
    </citation>
    <scope>NUCLEOTIDE SEQUENCE [LARGE SCALE GENOMIC DNA]</scope>
    <source>
        <strain evidence="6 7">DSM 21668</strain>
    </source>
</reference>
<dbReference type="GO" id="GO:0005737">
    <property type="term" value="C:cytoplasm"/>
    <property type="evidence" value="ECO:0007669"/>
    <property type="project" value="TreeGrafter"/>
</dbReference>
<name>A0A1G9L3B9_9BACT</name>
<dbReference type="Gene3D" id="3.30.9.10">
    <property type="entry name" value="D-Amino Acid Oxidase, subunit A, domain 2"/>
    <property type="match status" value="1"/>
</dbReference>
<evidence type="ECO:0000256" key="2">
    <source>
        <dbReference type="ARBA" id="ARBA00009410"/>
    </source>
</evidence>
<dbReference type="GO" id="GO:0016491">
    <property type="term" value="F:oxidoreductase activity"/>
    <property type="evidence" value="ECO:0007669"/>
    <property type="project" value="UniProtKB-KW"/>
</dbReference>
<dbReference type="SUPFAM" id="SSF51905">
    <property type="entry name" value="FAD/NAD(P)-binding domain"/>
    <property type="match status" value="1"/>
</dbReference>
<dbReference type="RefSeq" id="WP_093199146.1">
    <property type="nucleotide sequence ID" value="NZ_FNGS01000002.1"/>
</dbReference>
<evidence type="ECO:0000313" key="7">
    <source>
        <dbReference type="Proteomes" id="UP000198901"/>
    </source>
</evidence>
<dbReference type="InterPro" id="IPR036188">
    <property type="entry name" value="FAD/NAD-bd_sf"/>
</dbReference>
<evidence type="ECO:0000313" key="6">
    <source>
        <dbReference type="EMBL" id="SDL56472.1"/>
    </source>
</evidence>
<protein>
    <submittedName>
        <fullName evidence="6">FAD dependent oxidoreductase TIGR03364</fullName>
    </submittedName>
</protein>
<gene>
    <name evidence="6" type="ORF">SAMN04488090_1243</name>
</gene>
<sequence length="392" mass="43226">MSEKTYDFVVIGGGILGTFHAYHAARLGLSVLLLEKDYRPVQATVRNFGQVVPSGMAGKWFDYGLRSLHFYKEMQASFDLSARANGSVYIASDEDEARLLHEVKASFDARGYASEQLTKGETLRRYPSVRPEYAREALFFPDEISVEPHLLINRIHAYLRERYPNLTQRFGTAAVGCEPAGAGAQVTLAGGERISAGKVLVCGGGEFGLLFPEVFRTSGIIVSKLQMMRIAAPAGLSLPGNILTGLTIRRYESFETCPSYPSLQTPEHLRELKDQGIHILFKQATDGSIILGDSHSYAGIGEVENLGFQSDAYINELMFREAERIVGFPVRNLIECWSGYYPQHADGIFEYDVDSHIHIRTAIGGKGMTASGGYAEEVVRGWFGGESLGFRV</sequence>
<evidence type="ECO:0000256" key="4">
    <source>
        <dbReference type="ARBA" id="ARBA00023002"/>
    </source>
</evidence>
<evidence type="ECO:0000256" key="3">
    <source>
        <dbReference type="ARBA" id="ARBA00022630"/>
    </source>
</evidence>
<dbReference type="EMBL" id="FNGS01000002">
    <property type="protein sequence ID" value="SDL56472.1"/>
    <property type="molecule type" value="Genomic_DNA"/>
</dbReference>
<dbReference type="Gene3D" id="3.50.50.60">
    <property type="entry name" value="FAD/NAD(P)-binding domain"/>
    <property type="match status" value="1"/>
</dbReference>
<dbReference type="PRINTS" id="PR00411">
    <property type="entry name" value="PNDRDTASEI"/>
</dbReference>
<keyword evidence="4" id="KW-0560">Oxidoreductase</keyword>
<dbReference type="PANTHER" id="PTHR13847:SF286">
    <property type="entry name" value="D-AMINO ACID DEHYDROGENASE"/>
    <property type="match status" value="1"/>
</dbReference>
<keyword evidence="3" id="KW-0285">Flavoprotein</keyword>
<keyword evidence="7" id="KW-1185">Reference proteome</keyword>
<proteinExistence type="inferred from homology"/>
<dbReference type="InterPro" id="IPR006076">
    <property type="entry name" value="FAD-dep_OxRdtase"/>
</dbReference>
<comment type="similarity">
    <text evidence="2">Belongs to the DadA oxidoreductase family.</text>
</comment>
<evidence type="ECO:0000259" key="5">
    <source>
        <dbReference type="Pfam" id="PF01266"/>
    </source>
</evidence>
<dbReference type="AlphaFoldDB" id="A0A1G9L3B9"/>
<comment type="cofactor">
    <cofactor evidence="1">
        <name>FAD</name>
        <dbReference type="ChEBI" id="CHEBI:57692"/>
    </cofactor>
</comment>
<dbReference type="PANTHER" id="PTHR13847">
    <property type="entry name" value="SARCOSINE DEHYDROGENASE-RELATED"/>
    <property type="match status" value="1"/>
</dbReference>
<accession>A0A1G9L3B9</accession>
<evidence type="ECO:0000256" key="1">
    <source>
        <dbReference type="ARBA" id="ARBA00001974"/>
    </source>
</evidence>
<feature type="domain" description="FAD dependent oxidoreductase" evidence="5">
    <location>
        <begin position="7"/>
        <end position="379"/>
    </location>
</feature>
<dbReference type="Proteomes" id="UP000198901">
    <property type="component" value="Unassembled WGS sequence"/>
</dbReference>
<dbReference type="NCBIfam" id="TIGR03364">
    <property type="entry name" value="HpnW_proposed"/>
    <property type="match status" value="1"/>
</dbReference>
<dbReference type="Pfam" id="PF01266">
    <property type="entry name" value="DAO"/>
    <property type="match status" value="1"/>
</dbReference>